<feature type="region of interest" description="Disordered" evidence="12">
    <location>
        <begin position="153"/>
        <end position="177"/>
    </location>
</feature>
<dbReference type="GO" id="GO:0008017">
    <property type="term" value="F:microtubule binding"/>
    <property type="evidence" value="ECO:0007669"/>
    <property type="project" value="InterPro"/>
</dbReference>
<dbReference type="AlphaFoldDB" id="A0A2U1LEM0"/>
<evidence type="ECO:0000256" key="5">
    <source>
        <dbReference type="ARBA" id="ARBA00023054"/>
    </source>
</evidence>
<dbReference type="InterPro" id="IPR019821">
    <property type="entry name" value="Kinesin_motor_CS"/>
</dbReference>
<dbReference type="SUPFAM" id="SSF52540">
    <property type="entry name" value="P-loop containing nucleoside triphosphate hydrolases"/>
    <property type="match status" value="1"/>
</dbReference>
<dbReference type="PRINTS" id="PR00380">
    <property type="entry name" value="KINESINHEAVY"/>
</dbReference>
<protein>
    <recommendedName>
        <fullName evidence="10">Kinesin-like protein</fullName>
    </recommendedName>
</protein>
<gene>
    <name evidence="14" type="ORF">CTI12_AA500050</name>
</gene>
<keyword evidence="5 11" id="KW-0175">Coiled coil</keyword>
<dbReference type="InterPro" id="IPR027417">
    <property type="entry name" value="P-loop_NTPase"/>
</dbReference>
<dbReference type="GO" id="GO:0071555">
    <property type="term" value="P:cell wall organization"/>
    <property type="evidence" value="ECO:0007669"/>
    <property type="project" value="UniProtKB-KW"/>
</dbReference>
<keyword evidence="6 9" id="KW-0505">Motor protein</keyword>
<evidence type="ECO:0000256" key="12">
    <source>
        <dbReference type="SAM" id="MobiDB-lite"/>
    </source>
</evidence>
<dbReference type="GO" id="GO:0007052">
    <property type="term" value="P:mitotic spindle organization"/>
    <property type="evidence" value="ECO:0007669"/>
    <property type="project" value="TreeGrafter"/>
</dbReference>
<feature type="binding site" evidence="9">
    <location>
        <begin position="92"/>
        <end position="99"/>
    </location>
    <ligand>
        <name>ATP</name>
        <dbReference type="ChEBI" id="CHEBI:30616"/>
    </ligand>
</feature>
<feature type="domain" description="Kinesin motor" evidence="13">
    <location>
        <begin position="13"/>
        <end position="367"/>
    </location>
</feature>
<dbReference type="Gene3D" id="3.40.850.10">
    <property type="entry name" value="Kinesin motor domain"/>
    <property type="match status" value="1"/>
</dbReference>
<dbReference type="GO" id="GO:0055028">
    <property type="term" value="C:cortical microtubule"/>
    <property type="evidence" value="ECO:0007669"/>
    <property type="project" value="UniProtKB-ARBA"/>
</dbReference>
<dbReference type="InterPro" id="IPR036961">
    <property type="entry name" value="Kinesin_motor_dom_sf"/>
</dbReference>
<organism evidence="14 15">
    <name type="scientific">Artemisia annua</name>
    <name type="common">Sweet wormwood</name>
    <dbReference type="NCBI Taxonomy" id="35608"/>
    <lineage>
        <taxon>Eukaryota</taxon>
        <taxon>Viridiplantae</taxon>
        <taxon>Streptophyta</taxon>
        <taxon>Embryophyta</taxon>
        <taxon>Tracheophyta</taxon>
        <taxon>Spermatophyta</taxon>
        <taxon>Magnoliopsida</taxon>
        <taxon>eudicotyledons</taxon>
        <taxon>Gunneridae</taxon>
        <taxon>Pentapetalae</taxon>
        <taxon>asterids</taxon>
        <taxon>campanulids</taxon>
        <taxon>Asterales</taxon>
        <taxon>Asteraceae</taxon>
        <taxon>Asteroideae</taxon>
        <taxon>Anthemideae</taxon>
        <taxon>Artemisiinae</taxon>
        <taxon>Artemisia</taxon>
    </lineage>
</organism>
<feature type="compositionally biased region" description="Polar residues" evidence="12">
    <location>
        <begin position="706"/>
        <end position="721"/>
    </location>
</feature>
<feature type="region of interest" description="Disordered" evidence="12">
    <location>
        <begin position="700"/>
        <end position="721"/>
    </location>
</feature>
<dbReference type="GO" id="GO:0005875">
    <property type="term" value="C:microtubule associated complex"/>
    <property type="evidence" value="ECO:0007669"/>
    <property type="project" value="TreeGrafter"/>
</dbReference>
<dbReference type="SMART" id="SM00129">
    <property type="entry name" value="KISc"/>
    <property type="match status" value="1"/>
</dbReference>
<comment type="subunit">
    <text evidence="1">Homodimer.</text>
</comment>
<dbReference type="GO" id="GO:0005524">
    <property type="term" value="F:ATP binding"/>
    <property type="evidence" value="ECO:0007669"/>
    <property type="project" value="UniProtKB-UniRule"/>
</dbReference>
<dbReference type="FunFam" id="3.40.850.10:FF:000032">
    <property type="entry name" value="kinesin-like protein KIN-4A isoform X1"/>
    <property type="match status" value="1"/>
</dbReference>
<evidence type="ECO:0000259" key="13">
    <source>
        <dbReference type="PROSITE" id="PS50067"/>
    </source>
</evidence>
<dbReference type="GO" id="GO:0051231">
    <property type="term" value="P:spindle elongation"/>
    <property type="evidence" value="ECO:0007669"/>
    <property type="project" value="TreeGrafter"/>
</dbReference>
<evidence type="ECO:0000256" key="7">
    <source>
        <dbReference type="ARBA" id="ARBA00023316"/>
    </source>
</evidence>
<keyword evidence="15" id="KW-1185">Reference proteome</keyword>
<feature type="compositionally biased region" description="Polar residues" evidence="12">
    <location>
        <begin position="155"/>
        <end position="170"/>
    </location>
</feature>
<dbReference type="EMBL" id="PKPP01009815">
    <property type="protein sequence ID" value="PWA47422.1"/>
    <property type="molecule type" value="Genomic_DNA"/>
</dbReference>
<dbReference type="InterPro" id="IPR027640">
    <property type="entry name" value="Kinesin-like_fam"/>
</dbReference>
<evidence type="ECO:0000256" key="8">
    <source>
        <dbReference type="ARBA" id="ARBA00061175"/>
    </source>
</evidence>
<dbReference type="InterPro" id="IPR001752">
    <property type="entry name" value="Kinesin_motor_dom"/>
</dbReference>
<comment type="caution">
    <text evidence="14">The sequence shown here is derived from an EMBL/GenBank/DDBJ whole genome shotgun (WGS) entry which is preliminary data.</text>
</comment>
<keyword evidence="4 9" id="KW-0067">ATP-binding</keyword>
<proteinExistence type="inferred from homology"/>
<evidence type="ECO:0000256" key="11">
    <source>
        <dbReference type="SAM" id="Coils"/>
    </source>
</evidence>
<name>A0A2U1LEM0_ARTAN</name>
<dbReference type="GO" id="GO:0003777">
    <property type="term" value="F:microtubule motor activity"/>
    <property type="evidence" value="ECO:0007669"/>
    <property type="project" value="InterPro"/>
</dbReference>
<dbReference type="Pfam" id="PF00225">
    <property type="entry name" value="Kinesin"/>
    <property type="match status" value="1"/>
</dbReference>
<accession>A0A2U1LEM0</accession>
<feature type="coiled-coil region" evidence="11">
    <location>
        <begin position="492"/>
        <end position="633"/>
    </location>
</feature>
<evidence type="ECO:0000256" key="4">
    <source>
        <dbReference type="ARBA" id="ARBA00022840"/>
    </source>
</evidence>
<keyword evidence="3 9" id="KW-0547">Nucleotide-binding</keyword>
<reference evidence="14 15" key="1">
    <citation type="journal article" date="2018" name="Mol. Plant">
        <title>The genome of Artemisia annua provides insight into the evolution of Asteraceae family and artemisinin biosynthesis.</title>
        <authorList>
            <person name="Shen Q."/>
            <person name="Zhang L."/>
            <person name="Liao Z."/>
            <person name="Wang S."/>
            <person name="Yan T."/>
            <person name="Shi P."/>
            <person name="Liu M."/>
            <person name="Fu X."/>
            <person name="Pan Q."/>
            <person name="Wang Y."/>
            <person name="Lv Z."/>
            <person name="Lu X."/>
            <person name="Zhang F."/>
            <person name="Jiang W."/>
            <person name="Ma Y."/>
            <person name="Chen M."/>
            <person name="Hao X."/>
            <person name="Li L."/>
            <person name="Tang Y."/>
            <person name="Lv G."/>
            <person name="Zhou Y."/>
            <person name="Sun X."/>
            <person name="Brodelius P.E."/>
            <person name="Rose J.K.C."/>
            <person name="Tang K."/>
        </authorList>
    </citation>
    <scope>NUCLEOTIDE SEQUENCE [LARGE SCALE GENOMIC DNA]</scope>
    <source>
        <strain evidence="15">cv. Huhao1</strain>
        <tissue evidence="14">Leaf</tissue>
    </source>
</reference>
<dbReference type="GO" id="GO:0016787">
    <property type="term" value="F:hydrolase activity"/>
    <property type="evidence" value="ECO:0007669"/>
    <property type="project" value="UniProtKB-KW"/>
</dbReference>
<sequence length="798" mass="89835">MESPPPTPAEDCCVKVAVHIRPLLGDEKLQACKDVVSVVPNKPQVQLGTHSFTFDHVYGSTGTPSSSMFEDCVAPLVDGLFQGYNATVLAYGQTGSGKTYTMGSGCKDGSQTGLIPQAMNALFNKIETLKDQIQFQLHVSFIEILKEEVRDLLDPNSSNKSDTANGQTGKVNIPGKPPIQIRETSNGVITLAGSTECSVQSLKEMADCLEHGSLSRATGSTNMNNQSSRSHAIFTITVEQIRKPNTGDANLNETMGDEYLCAKLHLVDLAGSERAKRTGSDGMRFKEGVHINKGLLALGNVISALGDEKKRKEGAHVPYRDSKLTRLLQDSLGGNSRTVMIACVSPADINAEETLNTLKYANRARNIQNKPVVNRDPMSSEMLKMRQQLECLQAELCARGGGSPGELQVLREKIAWLEATNQDLCRELHVYRSRGIAIDHSEMDTKVDDSFCEEPDVLKRSMDSSDYQMSEGGDSGVIDEEAAKEWEHTLLQDSMDKELHELNKRLEQKESEMKLFGGFDTMTLKQHFGKKIMELEDEKRAVQKERDRLQAEIQNLSATSDGQTQKLQDLHSHKLKSLESQIQDLKKKKDSQVQIMKQKQKSDEEAKKLQDEIQFIKAQKVQLQHKIKQEAEQFRQWKASREKELLQACIYYCHLKKEGRKNEYERHKLQALNQRQKMVLQRKTEEAAMATKRLKELLEARKSNRDNTVTSNGNGANVQSNEKSLQRWLDHEVEVMVNVHEVRHEYEKQSQVRAALAEELAVLRQVEEFASKGVSPPRGKNGFSRCKQFYFNLFYILF</sequence>
<evidence type="ECO:0000256" key="3">
    <source>
        <dbReference type="ARBA" id="ARBA00022741"/>
    </source>
</evidence>
<dbReference type="OrthoDB" id="3176171at2759"/>
<dbReference type="PANTHER" id="PTHR47969">
    <property type="entry name" value="CHROMOSOME-ASSOCIATED KINESIN KIF4A-RELATED"/>
    <property type="match status" value="1"/>
</dbReference>
<evidence type="ECO:0000313" key="14">
    <source>
        <dbReference type="EMBL" id="PWA47422.1"/>
    </source>
</evidence>
<comment type="similarity">
    <text evidence="8">Belongs to the TRAFAC class myosin-kinesin ATPase superfamily. Kinesin family. KIN-4 subfamily.</text>
</comment>
<evidence type="ECO:0000256" key="2">
    <source>
        <dbReference type="ARBA" id="ARBA00022701"/>
    </source>
</evidence>
<dbReference type="PANTHER" id="PTHR47969:SF12">
    <property type="entry name" value="PLUS-END-DIRECTED KINESIN ATPASE"/>
    <property type="match status" value="1"/>
</dbReference>
<dbReference type="Proteomes" id="UP000245207">
    <property type="component" value="Unassembled WGS sequence"/>
</dbReference>
<evidence type="ECO:0000256" key="9">
    <source>
        <dbReference type="PROSITE-ProRule" id="PRU00283"/>
    </source>
</evidence>
<dbReference type="Pfam" id="PF25764">
    <property type="entry name" value="KIF21A_4th"/>
    <property type="match status" value="1"/>
</dbReference>
<dbReference type="PROSITE" id="PS50067">
    <property type="entry name" value="KINESIN_MOTOR_2"/>
    <property type="match status" value="1"/>
</dbReference>
<keyword evidence="7" id="KW-0961">Cell wall biogenesis/degradation</keyword>
<evidence type="ECO:0000256" key="1">
    <source>
        <dbReference type="ARBA" id="ARBA00011738"/>
    </source>
</evidence>
<evidence type="ECO:0000313" key="15">
    <source>
        <dbReference type="Proteomes" id="UP000245207"/>
    </source>
</evidence>
<dbReference type="PROSITE" id="PS00411">
    <property type="entry name" value="KINESIN_MOTOR_1"/>
    <property type="match status" value="1"/>
</dbReference>
<evidence type="ECO:0000256" key="10">
    <source>
        <dbReference type="RuleBase" id="RU000394"/>
    </source>
</evidence>
<keyword evidence="2 10" id="KW-0493">Microtubule</keyword>
<dbReference type="GO" id="GO:0007018">
    <property type="term" value="P:microtubule-based movement"/>
    <property type="evidence" value="ECO:0007669"/>
    <property type="project" value="InterPro"/>
</dbReference>
<dbReference type="CDD" id="cd01372">
    <property type="entry name" value="KISc_KIF4"/>
    <property type="match status" value="1"/>
</dbReference>
<evidence type="ECO:0000256" key="6">
    <source>
        <dbReference type="ARBA" id="ARBA00023175"/>
    </source>
</evidence>
<keyword evidence="14" id="KW-0378">Hydrolase</keyword>